<dbReference type="CDD" id="cd03311">
    <property type="entry name" value="CIMS_C_terminal_like"/>
    <property type="match status" value="1"/>
</dbReference>
<evidence type="ECO:0000256" key="3">
    <source>
        <dbReference type="ARBA" id="ARBA00022833"/>
    </source>
</evidence>
<organism evidence="5 6">
    <name type="scientific">Profundibacter amoris</name>
    <dbReference type="NCBI Taxonomy" id="2171755"/>
    <lineage>
        <taxon>Bacteria</taxon>
        <taxon>Pseudomonadati</taxon>
        <taxon>Pseudomonadota</taxon>
        <taxon>Alphaproteobacteria</taxon>
        <taxon>Rhodobacterales</taxon>
        <taxon>Paracoccaceae</taxon>
        <taxon>Profundibacter</taxon>
    </lineage>
</organism>
<evidence type="ECO:0000313" key="6">
    <source>
        <dbReference type="Proteomes" id="UP000261704"/>
    </source>
</evidence>
<dbReference type="GO" id="GO:0032259">
    <property type="term" value="P:methylation"/>
    <property type="evidence" value="ECO:0007669"/>
    <property type="project" value="UniProtKB-KW"/>
</dbReference>
<keyword evidence="2" id="KW-0479">Metal-binding</keyword>
<evidence type="ECO:0000256" key="1">
    <source>
        <dbReference type="ARBA" id="ARBA00001947"/>
    </source>
</evidence>
<dbReference type="RefSeq" id="WP_118942076.1">
    <property type="nucleotide sequence ID" value="NZ_CP032125.1"/>
</dbReference>
<keyword evidence="6" id="KW-1185">Reference proteome</keyword>
<keyword evidence="3" id="KW-0862">Zinc</keyword>
<dbReference type="InterPro" id="IPR038071">
    <property type="entry name" value="UROD/MetE-like_sf"/>
</dbReference>
<dbReference type="GO" id="GO:0008270">
    <property type="term" value="F:zinc ion binding"/>
    <property type="evidence" value="ECO:0007669"/>
    <property type="project" value="InterPro"/>
</dbReference>
<feature type="domain" description="Cobalamin-independent methionine synthase MetE C-terminal/archaeal" evidence="4">
    <location>
        <begin position="4"/>
        <end position="344"/>
    </location>
</feature>
<reference evidence="5 6" key="1">
    <citation type="submission" date="2018-09" db="EMBL/GenBank/DDBJ databases">
        <title>Profundibacter amoris BAR1 gen. nov., sp. nov., a new member of the Roseobacter clade isolated at Lokis Castle Vent Field on the Arctic Mid-Oceanic Ridge.</title>
        <authorList>
            <person name="Le Moine Bauer S."/>
            <person name="Sjoeberg A.G."/>
            <person name="L'Haridon S."/>
            <person name="Stokke R."/>
            <person name="Roalkvam I."/>
            <person name="Steen I.H."/>
            <person name="Dahle H."/>
        </authorList>
    </citation>
    <scope>NUCLEOTIDE SEQUENCE [LARGE SCALE GENOMIC DNA]</scope>
    <source>
        <strain evidence="5 6">BAR1</strain>
    </source>
</reference>
<proteinExistence type="predicted"/>
<evidence type="ECO:0000259" key="4">
    <source>
        <dbReference type="Pfam" id="PF01717"/>
    </source>
</evidence>
<keyword evidence="5" id="KW-0808">Transferase</keyword>
<dbReference type="GO" id="GO:0009086">
    <property type="term" value="P:methionine biosynthetic process"/>
    <property type="evidence" value="ECO:0007669"/>
    <property type="project" value="InterPro"/>
</dbReference>
<evidence type="ECO:0000256" key="2">
    <source>
        <dbReference type="ARBA" id="ARBA00022723"/>
    </source>
</evidence>
<protein>
    <submittedName>
        <fullName evidence="5">5-methyltetrahydropteroyltriglutamate--homocysteine methyltransferase</fullName>
    </submittedName>
</protein>
<comment type="cofactor">
    <cofactor evidence="1">
        <name>Zn(2+)</name>
        <dbReference type="ChEBI" id="CHEBI:29105"/>
    </cofactor>
</comment>
<dbReference type="GO" id="GO:0003871">
    <property type="term" value="F:5-methyltetrahydropteroyltriglutamate-homocysteine S-methyltransferase activity"/>
    <property type="evidence" value="ECO:0007669"/>
    <property type="project" value="InterPro"/>
</dbReference>
<dbReference type="PANTHER" id="PTHR30519">
    <property type="entry name" value="5-METHYLTETRAHYDROPTEROYLTRIGLUTAMATE--HOMOCYSTEINE METHYLTRANSFERASE"/>
    <property type="match status" value="1"/>
</dbReference>
<sequence>MPIKTTTIGAFPKPDYVPIKDWFKVTHAADSYTADVLQNWSDSPEHEPAFERATRAAVQTQIDCGIDIPTDGEQRRENYVHYQCRYMDGFDFDNLEHRVLRNGAYESDLPAIRGKIRAGAPVLPRDYKQAQSFSDRPVKLTLPGPMTIIGTVADCYYNDDARLAFDLADALNQEVLALADAGCIHIQVDEPLFARKPEDAAAFGYEALERVFHGVPDHVVRTAHMCCGYPEHIDQPDYPKADHNVYHQLVEALDGRIDALSIEDCHCHSDLSLFEKFRKTTAIVGFVDIAVSRIEAVDQIAERMREVLTILPPERLIAAPDCGLGYLTLEQTRTKLTNMCKAAAMV</sequence>
<gene>
    <name evidence="5" type="ORF">BAR1_05410</name>
</gene>
<dbReference type="KEGG" id="pamo:BAR1_05410"/>
<dbReference type="EMBL" id="CP032125">
    <property type="protein sequence ID" value="AXX97419.1"/>
    <property type="molecule type" value="Genomic_DNA"/>
</dbReference>
<dbReference type="Pfam" id="PF01717">
    <property type="entry name" value="Meth_synt_2"/>
    <property type="match status" value="1"/>
</dbReference>
<dbReference type="OrthoDB" id="244285at2"/>
<name>A0A347UEZ1_9RHOB</name>
<keyword evidence="5" id="KW-0489">Methyltransferase</keyword>
<dbReference type="Proteomes" id="UP000261704">
    <property type="component" value="Chromosome"/>
</dbReference>
<dbReference type="InterPro" id="IPR002629">
    <property type="entry name" value="Met_Synth_C/arc"/>
</dbReference>
<accession>A0A347UEZ1</accession>
<dbReference type="AlphaFoldDB" id="A0A347UEZ1"/>
<evidence type="ECO:0000313" key="5">
    <source>
        <dbReference type="EMBL" id="AXX97419.1"/>
    </source>
</evidence>
<dbReference type="SUPFAM" id="SSF51726">
    <property type="entry name" value="UROD/MetE-like"/>
    <property type="match status" value="1"/>
</dbReference>
<dbReference type="Gene3D" id="3.20.20.210">
    <property type="match status" value="1"/>
</dbReference>